<gene>
    <name evidence="1" type="ORF">QWY29_06590</name>
</gene>
<dbReference type="InterPro" id="IPR027417">
    <property type="entry name" value="P-loop_NTPase"/>
</dbReference>
<proteinExistence type="predicted"/>
<organism evidence="1 2">
    <name type="scientific">Nocardioides abyssi</name>
    <dbReference type="NCBI Taxonomy" id="3058370"/>
    <lineage>
        <taxon>Bacteria</taxon>
        <taxon>Bacillati</taxon>
        <taxon>Actinomycetota</taxon>
        <taxon>Actinomycetes</taxon>
        <taxon>Propionibacteriales</taxon>
        <taxon>Nocardioidaceae</taxon>
        <taxon>Nocardioides</taxon>
    </lineage>
</organism>
<dbReference type="SUPFAM" id="SSF52540">
    <property type="entry name" value="P-loop containing nucleoside triphosphate hydrolases"/>
    <property type="match status" value="1"/>
</dbReference>
<keyword evidence="2" id="KW-1185">Reference proteome</keyword>
<dbReference type="EMBL" id="JAUHJR010000002">
    <property type="protein sequence ID" value="MDN4161019.1"/>
    <property type="molecule type" value="Genomic_DNA"/>
</dbReference>
<dbReference type="Proteomes" id="UP001168537">
    <property type="component" value="Unassembled WGS sequence"/>
</dbReference>
<dbReference type="Gene3D" id="3.40.50.300">
    <property type="entry name" value="P-loop containing nucleotide triphosphate hydrolases"/>
    <property type="match status" value="1"/>
</dbReference>
<comment type="caution">
    <text evidence="1">The sequence shown here is derived from an EMBL/GenBank/DDBJ whole genome shotgun (WGS) entry which is preliminary data.</text>
</comment>
<accession>A0ABT8ESE6</accession>
<sequence>MTQAEVEELRARLRKHRRRENPDLAYLFVVTYGRSGSTLVSGLLNAIPGYLVRGENRDALHHLFAFHRTMVTESRRGSDPEKKERLRQPTHPFYGIADFPAQRSISGIRRLAVDTVLRPEEDTRVAGFKEIRWYHDDLEEYVSWLRKVFPGARFLVNTREHADVLQSKWWAQGDPVEKAAELARIEERILALAADLRDAAYRVHYDEYVADPAVLRGMYDWLGEPWDEDSVRATMAVRHSV</sequence>
<name>A0ABT8ESE6_9ACTN</name>
<dbReference type="Pfam" id="PF13469">
    <property type="entry name" value="Sulfotransfer_3"/>
    <property type="match status" value="1"/>
</dbReference>
<dbReference type="RefSeq" id="WP_300959899.1">
    <property type="nucleotide sequence ID" value="NZ_JAUHJR010000002.1"/>
</dbReference>
<evidence type="ECO:0000313" key="2">
    <source>
        <dbReference type="Proteomes" id="UP001168537"/>
    </source>
</evidence>
<reference evidence="1" key="1">
    <citation type="submission" date="2023-06" db="EMBL/GenBank/DDBJ databases">
        <title>Draft genome sequence of Nocardioides sp. SOB72.</title>
        <authorList>
            <person name="Zhang G."/>
        </authorList>
    </citation>
    <scope>NUCLEOTIDE SEQUENCE</scope>
    <source>
        <strain evidence="1">SOB72</strain>
    </source>
</reference>
<evidence type="ECO:0000313" key="1">
    <source>
        <dbReference type="EMBL" id="MDN4161019.1"/>
    </source>
</evidence>
<protein>
    <submittedName>
        <fullName evidence="1">Sulfotransferase</fullName>
    </submittedName>
</protein>